<dbReference type="Gene3D" id="3.30.70.330">
    <property type="match status" value="1"/>
</dbReference>
<dbReference type="OrthoDB" id="372487at2759"/>
<dbReference type="EMBL" id="LODT01000021">
    <property type="protein sequence ID" value="KYQ96934.1"/>
    <property type="molecule type" value="Genomic_DNA"/>
</dbReference>
<dbReference type="GO" id="GO:0003723">
    <property type="term" value="F:RNA binding"/>
    <property type="evidence" value="ECO:0007669"/>
    <property type="project" value="UniProtKB-UniRule"/>
</dbReference>
<feature type="domain" description="RRM" evidence="6">
    <location>
        <begin position="369"/>
        <end position="448"/>
    </location>
</feature>
<name>A0A151ZT28_TIELA</name>
<evidence type="ECO:0000256" key="4">
    <source>
        <dbReference type="PROSITE-ProRule" id="PRU00176"/>
    </source>
</evidence>
<dbReference type="PROSITE" id="PS51532">
    <property type="entry name" value="PITH"/>
    <property type="match status" value="1"/>
</dbReference>
<comment type="caution">
    <text evidence="8">The sequence shown here is derived from an EMBL/GenBank/DDBJ whole genome shotgun (WGS) entry which is preliminary data.</text>
</comment>
<dbReference type="InterPro" id="IPR000504">
    <property type="entry name" value="RRM_dom"/>
</dbReference>
<feature type="region of interest" description="Disordered" evidence="5">
    <location>
        <begin position="92"/>
        <end position="113"/>
    </location>
</feature>
<dbReference type="FunCoup" id="A0A151ZT28">
    <property type="interactions" value="97"/>
</dbReference>
<feature type="compositionally biased region" description="Acidic residues" evidence="5">
    <location>
        <begin position="343"/>
        <end position="360"/>
    </location>
</feature>
<keyword evidence="3" id="KW-0269">Exonuclease</keyword>
<dbReference type="InterPro" id="IPR027073">
    <property type="entry name" value="5_3_exoribonuclease"/>
</dbReference>
<dbReference type="GO" id="GO:0004534">
    <property type="term" value="F:5'-3' RNA exonuclease activity"/>
    <property type="evidence" value="ECO:0007669"/>
    <property type="project" value="TreeGrafter"/>
</dbReference>
<dbReference type="PROSITE" id="PS50102">
    <property type="entry name" value="RRM"/>
    <property type="match status" value="2"/>
</dbReference>
<evidence type="ECO:0000313" key="9">
    <source>
        <dbReference type="Proteomes" id="UP000076078"/>
    </source>
</evidence>
<dbReference type="Pfam" id="PF06201">
    <property type="entry name" value="PITH"/>
    <property type="match status" value="1"/>
</dbReference>
<dbReference type="AlphaFoldDB" id="A0A151ZT28"/>
<evidence type="ECO:0000256" key="3">
    <source>
        <dbReference type="ARBA" id="ARBA00022839"/>
    </source>
</evidence>
<feature type="domain" description="RRM" evidence="6">
    <location>
        <begin position="244"/>
        <end position="323"/>
    </location>
</feature>
<dbReference type="GO" id="GO:0005737">
    <property type="term" value="C:cytoplasm"/>
    <property type="evidence" value="ECO:0007669"/>
    <property type="project" value="UniProtKB-ARBA"/>
</dbReference>
<organism evidence="8 9">
    <name type="scientific">Tieghemostelium lacteum</name>
    <name type="common">Slime mold</name>
    <name type="synonym">Dictyostelium lacteum</name>
    <dbReference type="NCBI Taxonomy" id="361077"/>
    <lineage>
        <taxon>Eukaryota</taxon>
        <taxon>Amoebozoa</taxon>
        <taxon>Evosea</taxon>
        <taxon>Eumycetozoa</taxon>
        <taxon>Dictyostelia</taxon>
        <taxon>Dictyosteliales</taxon>
        <taxon>Raperosteliaceae</taxon>
        <taxon>Tieghemostelium</taxon>
    </lineage>
</organism>
<feature type="region of interest" description="Disordered" evidence="5">
    <location>
        <begin position="321"/>
        <end position="360"/>
    </location>
</feature>
<evidence type="ECO:0000313" key="8">
    <source>
        <dbReference type="EMBL" id="KYQ96934.1"/>
    </source>
</evidence>
<gene>
    <name evidence="8" type="ORF">DLAC_04254</name>
</gene>
<dbReference type="Pfam" id="PF03159">
    <property type="entry name" value="XRN_N"/>
    <property type="match status" value="1"/>
</dbReference>
<dbReference type="Pfam" id="PF00076">
    <property type="entry name" value="RRM_1"/>
    <property type="match status" value="2"/>
</dbReference>
<evidence type="ECO:0000259" key="6">
    <source>
        <dbReference type="PROSITE" id="PS50102"/>
    </source>
</evidence>
<keyword evidence="2" id="KW-0378">Hydrolase</keyword>
<dbReference type="InterPro" id="IPR012677">
    <property type="entry name" value="Nucleotide-bd_a/b_plait_sf"/>
</dbReference>
<dbReference type="SUPFAM" id="SSF54928">
    <property type="entry name" value="RNA-binding domain, RBD"/>
    <property type="match status" value="2"/>
</dbReference>
<evidence type="ECO:0000256" key="2">
    <source>
        <dbReference type="ARBA" id="ARBA00022801"/>
    </source>
</evidence>
<sequence length="1150" mass="132070">MNGVIHSAVKLDDSGNIRGNLIKIRDLPNEMIKSSLYYRLDQIIHSIKPNHILYIGIDGVPPRSKSIEQRKRRFKASKEALDVINKMRSYQKSNGNGTQLVSGNQQPQQESYFDSNSISPATEFILLVNEWVREYCVKLSKIYENLNIVYSDSSVPGEGEHKIMDFIRSYQKSSHYQSEKESHIFYGMDADLIFLGLSTHEKNFYVLRDALDLIQCSVCKSNQHLSYECHSAFAKRKLNFEKTTKITVKNIPIQTTEETLRKLFGFYGTIVSLSIERANTKRSSLSALIEFSDKKIIDEIASRGGSWFINNDRLTIHINYPKSTKSRGSSGSTSTSNNNNNTDGEESGDEEEDDSNGDIKDTDEDIIDNCLFISNLDILVTPFDLEAYFQEFSLVKSIDILPSPRYPKQRFARIVFQDQKSARNAFNIGRNSHFFGSDITIKIPIHKPPPVTETPQEKAEKEKQQQLEKERRMLEKEMKVATFLKMADTDTSRDSAYFYLGNSEWDLEKAYKLYLDYDKAPMEIPSKPIKFTFDYVNLSNFREYFRYYLVCGLSMEHQLMIDENRCINDFTLMAMLLGNDFLPHLPALHITSGSIELILSWYRDWLHESIKNKEVRYVTTQDSNNINYQNFYALLSVLSDWESHIYPDKLEKQVKREFKLKNPSLSPPSSPNSSNTKSKVVTLKDLNIIDKEKPKKNSNSNNNNNSGNGNNGEVLEGFEFTYEKDCYYKIKLEQQFIEQKDGLIKSMCESYLEGLVWVLRYYTHGCQSWEWYYPFHYAPLARDLQQYISEKMSGGQLNTEFQFNMGAPLNPLVHLTSVLPIYSSKFLPEPLRSLMVPPSPVSKYYKEDFKIDLNGEDVPWKGVVLLDFIDFQLLRKLAEPIIESNLSDVEKHRNHVGNNQLIVNSQVLEMPDISVLITSKEFHDEVMSPRSSALTVRDLNWTTRRVFTLSPQTMVAYQEIPQTVAVRAPLHQNATVQMTELQTQFLEWRKTLGINQSLVVLDSIDSKSCNALNLDSKQSIKSLLRVFSNEISTEKDIVIVSQDGDPQMIVNIGFSKPTKVQGIKFISTFEQKYQPKQIKVYINTNLDFSNAASEKPIQIIDIKNSSDLAIVSTPITFDSLKFKTIQSLSLFIESNFGGNNITKLEKIVLL</sequence>
<dbReference type="InterPro" id="IPR010400">
    <property type="entry name" value="PITH_dom"/>
</dbReference>
<feature type="domain" description="PITH" evidence="7">
    <location>
        <begin position="989"/>
        <end position="1150"/>
    </location>
</feature>
<dbReference type="GO" id="GO:0000956">
    <property type="term" value="P:nuclear-transcribed mRNA catabolic process"/>
    <property type="evidence" value="ECO:0007669"/>
    <property type="project" value="TreeGrafter"/>
</dbReference>
<dbReference type="PANTHER" id="PTHR12341">
    <property type="entry name" value="5'-&gt;3' EXORIBONUCLEASE"/>
    <property type="match status" value="1"/>
</dbReference>
<dbReference type="CDD" id="cd00590">
    <property type="entry name" value="RRM_SF"/>
    <property type="match status" value="2"/>
</dbReference>
<dbReference type="InParanoid" id="A0A151ZT28"/>
<dbReference type="STRING" id="361077.A0A151ZT28"/>
<keyword evidence="1" id="KW-0540">Nuclease</keyword>
<dbReference type="PANTHER" id="PTHR12341:SF71">
    <property type="entry name" value="RRM DOMAIN-CONTAINING PROTEIN"/>
    <property type="match status" value="1"/>
</dbReference>
<dbReference type="InterPro" id="IPR037047">
    <property type="entry name" value="PITH_dom_sf"/>
</dbReference>
<dbReference type="InterPro" id="IPR035979">
    <property type="entry name" value="RBD_domain_sf"/>
</dbReference>
<dbReference type="CDD" id="cd18673">
    <property type="entry name" value="PIN_XRN1-2-like"/>
    <property type="match status" value="1"/>
</dbReference>
<dbReference type="Gene3D" id="1.25.40.1050">
    <property type="match status" value="1"/>
</dbReference>
<dbReference type="InterPro" id="IPR004859">
    <property type="entry name" value="Xrn1_N"/>
</dbReference>
<dbReference type="InterPro" id="IPR008979">
    <property type="entry name" value="Galactose-bd-like_sf"/>
</dbReference>
<dbReference type="InterPro" id="IPR041412">
    <property type="entry name" value="Xrn1_helical"/>
</dbReference>
<protein>
    <submittedName>
        <fullName evidence="8">Uncharacterized protein</fullName>
    </submittedName>
</protein>
<dbReference type="SUPFAM" id="SSF49785">
    <property type="entry name" value="Galactose-binding domain-like"/>
    <property type="match status" value="1"/>
</dbReference>
<evidence type="ECO:0000256" key="1">
    <source>
        <dbReference type="ARBA" id="ARBA00022722"/>
    </source>
</evidence>
<dbReference type="GO" id="GO:0005634">
    <property type="term" value="C:nucleus"/>
    <property type="evidence" value="ECO:0007669"/>
    <property type="project" value="TreeGrafter"/>
</dbReference>
<dbReference type="Pfam" id="PF17846">
    <property type="entry name" value="XRN_M"/>
    <property type="match status" value="1"/>
</dbReference>
<proteinExistence type="predicted"/>
<keyword evidence="9" id="KW-1185">Reference proteome</keyword>
<reference evidence="8 9" key="1">
    <citation type="submission" date="2015-12" db="EMBL/GenBank/DDBJ databases">
        <title>Dictyostelia acquired genes for synthesis and detection of signals that induce cell-type specialization by lateral gene transfer from prokaryotes.</title>
        <authorList>
            <person name="Gloeckner G."/>
            <person name="Schaap P."/>
        </authorList>
    </citation>
    <scope>NUCLEOTIDE SEQUENCE [LARGE SCALE GENOMIC DNA]</scope>
    <source>
        <strain evidence="8 9">TK</strain>
    </source>
</reference>
<keyword evidence="4" id="KW-0694">RNA-binding</keyword>
<evidence type="ECO:0000259" key="7">
    <source>
        <dbReference type="PROSITE" id="PS51532"/>
    </source>
</evidence>
<dbReference type="Gene3D" id="2.60.120.470">
    <property type="entry name" value="PITH domain"/>
    <property type="match status" value="1"/>
</dbReference>
<dbReference type="SMART" id="SM00360">
    <property type="entry name" value="RRM"/>
    <property type="match status" value="2"/>
</dbReference>
<dbReference type="Gene3D" id="3.40.50.12390">
    <property type="match status" value="1"/>
</dbReference>
<accession>A0A151ZT28</accession>
<dbReference type="Proteomes" id="UP000076078">
    <property type="component" value="Unassembled WGS sequence"/>
</dbReference>
<dbReference type="OMA" id="SHIFYGM"/>
<feature type="compositionally biased region" description="Low complexity" evidence="5">
    <location>
        <begin position="328"/>
        <end position="342"/>
    </location>
</feature>
<evidence type="ECO:0000256" key="5">
    <source>
        <dbReference type="SAM" id="MobiDB-lite"/>
    </source>
</evidence>